<name>T2GC16_MEGG1</name>
<evidence type="ECO:0000259" key="1">
    <source>
        <dbReference type="PROSITE" id="PS50983"/>
    </source>
</evidence>
<sequence>MCLPPRALWALEAGVTDDRGKTIRLERPARRIVCLHGGLSDVLLVLDKADAIAGRTTADDDTPALAHVPAVGTHLRPNLELILSLAPDLVLQHAGREEAGEPLNALESLNIPTAAFAMDDFPALFAAMERVAVLVDAGQTGAQRIQDLKDRLEAVRRQVQDRERLTVLVEIRYPNLLVAGRGSLASHIVEAAGGRQLVMEDARHVRLSEETLLRLNPQACLMQRGPMNPNPEPYVNRPHYQHLDCVKHNRTLVVEGRKFARTGPAAVDAVEELAAWLHGGAQ</sequence>
<accession>T2GC16</accession>
<evidence type="ECO:0000313" key="3">
    <source>
        <dbReference type="Proteomes" id="UP000016587"/>
    </source>
</evidence>
<dbReference type="KEGG" id="dgg:DGI_2352"/>
<reference evidence="2 3" key="1">
    <citation type="journal article" date="2013" name="J. Bacteriol.">
        <title>Roles of HynAB and Ech, the only two hydrogenases found in the model sulfate reducer Desulfovibrio gigas.</title>
        <authorList>
            <person name="Morais-Silva F.O."/>
            <person name="Santos C.I."/>
            <person name="Rodrigues R."/>
            <person name="Pereira I.A."/>
            <person name="Rodrigues-Pousada C."/>
        </authorList>
    </citation>
    <scope>NUCLEOTIDE SEQUENCE [LARGE SCALE GENOMIC DNA]</scope>
    <source>
        <strain evidence="3">ATCC 19364 / DSM 1382 / NCIMB 9332 / VKM B-1759</strain>
    </source>
</reference>
<dbReference type="Proteomes" id="UP000016587">
    <property type="component" value="Chromosome"/>
</dbReference>
<dbReference type="SUPFAM" id="SSF53807">
    <property type="entry name" value="Helical backbone' metal receptor"/>
    <property type="match status" value="1"/>
</dbReference>
<dbReference type="HOGENOM" id="CLU_038034_2_5_7"/>
<dbReference type="InterPro" id="IPR002491">
    <property type="entry name" value="ABC_transptr_periplasmic_BD"/>
</dbReference>
<dbReference type="PATRIC" id="fig|1121448.10.peg.2305"/>
<proteinExistence type="predicted"/>
<evidence type="ECO:0000313" key="2">
    <source>
        <dbReference type="EMBL" id="AGW14105.1"/>
    </source>
</evidence>
<dbReference type="PROSITE" id="PS50983">
    <property type="entry name" value="FE_B12_PBP"/>
    <property type="match status" value="1"/>
</dbReference>
<dbReference type="Pfam" id="PF01497">
    <property type="entry name" value="Peripla_BP_2"/>
    <property type="match status" value="1"/>
</dbReference>
<reference evidence="3" key="2">
    <citation type="submission" date="2013-07" db="EMBL/GenBank/DDBJ databases">
        <authorList>
            <person name="Morais-Silva F.O."/>
            <person name="Rezende A.M."/>
            <person name="Pimentel C."/>
            <person name="Resende D.M."/>
            <person name="Santos C.I."/>
            <person name="Clemente C."/>
            <person name="de Oliveira L.M."/>
            <person name="da Silva S.M."/>
            <person name="Costa D.A."/>
            <person name="Varela-Raposo A."/>
            <person name="Horacio E.C.A."/>
            <person name="Matos M."/>
            <person name="Flores O."/>
            <person name="Ruiz J.C."/>
            <person name="Rodrigues-Pousada C."/>
        </authorList>
    </citation>
    <scope>NUCLEOTIDE SEQUENCE [LARGE SCALE GENOMIC DNA]</scope>
    <source>
        <strain evidence="3">ATCC 19364 / DSM 1382 / NCIMB 9332 / VKM B-1759</strain>
    </source>
</reference>
<dbReference type="STRING" id="1121448.DGI_2352"/>
<feature type="domain" description="Fe/B12 periplasmic-binding" evidence="1">
    <location>
        <begin position="31"/>
        <end position="281"/>
    </location>
</feature>
<dbReference type="eggNOG" id="COG0614">
    <property type="taxonomic scope" value="Bacteria"/>
</dbReference>
<dbReference type="EMBL" id="CP006585">
    <property type="protein sequence ID" value="AGW14105.1"/>
    <property type="molecule type" value="Genomic_DNA"/>
</dbReference>
<dbReference type="PANTHER" id="PTHR30535">
    <property type="entry name" value="VITAMIN B12-BINDING PROTEIN"/>
    <property type="match status" value="1"/>
</dbReference>
<dbReference type="AlphaFoldDB" id="T2GC16"/>
<dbReference type="PANTHER" id="PTHR30535:SF34">
    <property type="entry name" value="MOLYBDATE-BINDING PROTEIN MOLA"/>
    <property type="match status" value="1"/>
</dbReference>
<keyword evidence="3" id="KW-1185">Reference proteome</keyword>
<organism evidence="2 3">
    <name type="scientific">Megalodesulfovibrio gigas (strain ATCC 19364 / DSM 1382 / NCIMB 9332 / VKM B-1759)</name>
    <name type="common">Desulfovibrio gigas</name>
    <dbReference type="NCBI Taxonomy" id="1121448"/>
    <lineage>
        <taxon>Bacteria</taxon>
        <taxon>Pseudomonadati</taxon>
        <taxon>Thermodesulfobacteriota</taxon>
        <taxon>Desulfovibrionia</taxon>
        <taxon>Desulfovibrionales</taxon>
        <taxon>Desulfovibrionaceae</taxon>
        <taxon>Megalodesulfovibrio</taxon>
    </lineage>
</organism>
<dbReference type="Gene3D" id="3.40.50.1980">
    <property type="entry name" value="Nitrogenase molybdenum iron protein domain"/>
    <property type="match status" value="2"/>
</dbReference>
<gene>
    <name evidence="2" type="ORF">DGI_2352</name>
</gene>
<dbReference type="InterPro" id="IPR050902">
    <property type="entry name" value="ABC_Transporter_SBP"/>
</dbReference>
<protein>
    <submittedName>
        <fullName evidence="2">Putative periplasmic binding protein</fullName>
    </submittedName>
</protein>